<evidence type="ECO:0000313" key="2">
    <source>
        <dbReference type="EMBL" id="PKZ81741.1"/>
    </source>
</evidence>
<reference evidence="2 3" key="1">
    <citation type="submission" date="2017-12" db="EMBL/GenBank/DDBJ databases">
        <title>Phylogenetic diversity of female urinary microbiome.</title>
        <authorList>
            <person name="Thomas-White K."/>
            <person name="Wolfe A.J."/>
        </authorList>
    </citation>
    <scope>NUCLEOTIDE SEQUENCE [LARGE SCALE GENOMIC DNA]</scope>
    <source>
        <strain evidence="2 3">UMB0038</strain>
    </source>
</reference>
<proteinExistence type="predicted"/>
<dbReference type="AlphaFoldDB" id="A0AAX0VKQ8"/>
<evidence type="ECO:0000313" key="3">
    <source>
        <dbReference type="Proteomes" id="UP000234847"/>
    </source>
</evidence>
<organism evidence="2 3">
    <name type="scientific">Micrococcus luteus</name>
    <name type="common">Micrococcus lysodeikticus</name>
    <dbReference type="NCBI Taxonomy" id="1270"/>
    <lineage>
        <taxon>Bacteria</taxon>
        <taxon>Bacillati</taxon>
        <taxon>Actinomycetota</taxon>
        <taxon>Actinomycetes</taxon>
        <taxon>Micrococcales</taxon>
        <taxon>Micrococcaceae</taxon>
        <taxon>Micrococcus</taxon>
    </lineage>
</organism>
<sequence>MSHRTKHGPASGLAAPGHAAEDGVGLEQAVPGRQPDDGAGPGRFRVMVRTETPSSAELRSMPMVGTGRGAPGSRAWL</sequence>
<name>A0AAX0VKQ8_MICLU</name>
<dbReference type="Proteomes" id="UP000234847">
    <property type="component" value="Unassembled WGS sequence"/>
</dbReference>
<gene>
    <name evidence="2" type="ORF">CYJ95_07715</name>
</gene>
<evidence type="ECO:0000256" key="1">
    <source>
        <dbReference type="SAM" id="MobiDB-lite"/>
    </source>
</evidence>
<comment type="caution">
    <text evidence="2">The sequence shown here is derived from an EMBL/GenBank/DDBJ whole genome shotgun (WGS) entry which is preliminary data.</text>
</comment>
<feature type="region of interest" description="Disordered" evidence="1">
    <location>
        <begin position="1"/>
        <end position="77"/>
    </location>
</feature>
<dbReference type="EMBL" id="PKJT01000006">
    <property type="protein sequence ID" value="PKZ81741.1"/>
    <property type="molecule type" value="Genomic_DNA"/>
</dbReference>
<accession>A0AAX0VKQ8</accession>
<protein>
    <submittedName>
        <fullName evidence="2">Uncharacterized protein</fullName>
    </submittedName>
</protein>